<keyword evidence="1" id="KW-1133">Transmembrane helix</keyword>
<accession>A0A940DGB5</accession>
<feature type="transmembrane region" description="Helical" evidence="1">
    <location>
        <begin position="198"/>
        <end position="216"/>
    </location>
</feature>
<proteinExistence type="predicted"/>
<evidence type="ECO:0000313" key="3">
    <source>
        <dbReference type="Proteomes" id="UP000721442"/>
    </source>
</evidence>
<dbReference type="AlphaFoldDB" id="A0A940DGB5"/>
<name>A0A940DGB5_9PROT</name>
<reference evidence="2" key="1">
    <citation type="submission" date="2020-10" db="EMBL/GenBank/DDBJ databases">
        <authorList>
            <person name="Gilroy R."/>
        </authorList>
    </citation>
    <scope>NUCLEOTIDE SEQUENCE</scope>
    <source>
        <strain evidence="2">B1-16210</strain>
    </source>
</reference>
<sequence length="408" mass="45093">MEEKEMNQPLNSFIDSAVQCWGCPVFDRLFQIVSDAAAAVYEQFAFFCVILFCVLFAFYVINAVWKNMKGGITDPFYQKSFKPLIINSLVALALLSMGVMLPRFITTITFEPVADITLVYTQNMLQTDSDVVNERVSYQPTEMDDDGFYRPELRDKIIMLMKTTITQFQSYMNLGIAVMDKAFSLDALLGLGSLVKHIILFVLGLYLFFGFFRLFLRFCFYFADIIVAMAFFAFFFPLSLILVAFKGDDAPKWMSSLGKGVGTDQFKKLINAIIALAAAVLTYTVLMTIIAKFFAAPGQSAAEIMELITTGNIFEGDLSGDNLAAMTIGGCVILVYVLNFIYKQIPNVTSMVLGSFGVSSENALSEQLADSAMKLTTTVITGAANLGKNILSGGKEKKDGDDKGKETK</sequence>
<gene>
    <name evidence="2" type="ORF">IAC77_01460</name>
</gene>
<keyword evidence="1" id="KW-0812">Transmembrane</keyword>
<evidence type="ECO:0000313" key="2">
    <source>
        <dbReference type="EMBL" id="MBO8407111.1"/>
    </source>
</evidence>
<dbReference type="Proteomes" id="UP000721442">
    <property type="component" value="Unassembled WGS sequence"/>
</dbReference>
<organism evidence="2 3">
    <name type="scientific">Candidatus Enterousia excrementavium</name>
    <dbReference type="NCBI Taxonomy" id="2840789"/>
    <lineage>
        <taxon>Bacteria</taxon>
        <taxon>Pseudomonadati</taxon>
        <taxon>Pseudomonadota</taxon>
        <taxon>Alphaproteobacteria</taxon>
        <taxon>Candidatus Enterousia</taxon>
    </lineage>
</organism>
<reference evidence="2" key="2">
    <citation type="journal article" date="2021" name="PeerJ">
        <title>Extensive microbial diversity within the chicken gut microbiome revealed by metagenomics and culture.</title>
        <authorList>
            <person name="Gilroy R."/>
            <person name="Ravi A."/>
            <person name="Getino M."/>
            <person name="Pursley I."/>
            <person name="Horton D.L."/>
            <person name="Alikhan N.F."/>
            <person name="Baker D."/>
            <person name="Gharbi K."/>
            <person name="Hall N."/>
            <person name="Watson M."/>
            <person name="Adriaenssens E.M."/>
            <person name="Foster-Nyarko E."/>
            <person name="Jarju S."/>
            <person name="Secka A."/>
            <person name="Antonio M."/>
            <person name="Oren A."/>
            <person name="Chaudhuri R.R."/>
            <person name="La Ragione R."/>
            <person name="Hildebrand F."/>
            <person name="Pallen M.J."/>
        </authorList>
    </citation>
    <scope>NUCLEOTIDE SEQUENCE</scope>
    <source>
        <strain evidence="2">B1-16210</strain>
    </source>
</reference>
<feature type="transmembrane region" description="Helical" evidence="1">
    <location>
        <begin position="323"/>
        <end position="342"/>
    </location>
</feature>
<feature type="transmembrane region" description="Helical" evidence="1">
    <location>
        <begin position="222"/>
        <end position="245"/>
    </location>
</feature>
<feature type="transmembrane region" description="Helical" evidence="1">
    <location>
        <begin position="269"/>
        <end position="295"/>
    </location>
</feature>
<protein>
    <submittedName>
        <fullName evidence="2">Uncharacterized protein</fullName>
    </submittedName>
</protein>
<keyword evidence="1" id="KW-0472">Membrane</keyword>
<evidence type="ECO:0000256" key="1">
    <source>
        <dbReference type="SAM" id="Phobius"/>
    </source>
</evidence>
<feature type="transmembrane region" description="Helical" evidence="1">
    <location>
        <begin position="84"/>
        <end position="105"/>
    </location>
</feature>
<dbReference type="EMBL" id="JADINE010000023">
    <property type="protein sequence ID" value="MBO8407111.1"/>
    <property type="molecule type" value="Genomic_DNA"/>
</dbReference>
<feature type="transmembrane region" description="Helical" evidence="1">
    <location>
        <begin position="44"/>
        <end position="64"/>
    </location>
</feature>
<comment type="caution">
    <text evidence="2">The sequence shown here is derived from an EMBL/GenBank/DDBJ whole genome shotgun (WGS) entry which is preliminary data.</text>
</comment>